<keyword evidence="5" id="KW-0233">DNA recombination</keyword>
<accession>L9Z3H5</accession>
<evidence type="ECO:0000256" key="6">
    <source>
        <dbReference type="SAM" id="MobiDB-lite"/>
    </source>
</evidence>
<dbReference type="Proteomes" id="UP000011618">
    <property type="component" value="Unassembled WGS sequence"/>
</dbReference>
<dbReference type="EMBL" id="AOII01000038">
    <property type="protein sequence ID" value="ELY79733.1"/>
    <property type="molecule type" value="Genomic_DNA"/>
</dbReference>
<dbReference type="InterPro" id="IPR051399">
    <property type="entry name" value="RNA-guided_DNA_endo/Transpos"/>
</dbReference>
<dbReference type="PANTHER" id="PTHR30405">
    <property type="entry name" value="TRANSPOSASE"/>
    <property type="match status" value="1"/>
</dbReference>
<keyword evidence="4" id="KW-0238">DNA-binding</keyword>
<dbReference type="PANTHER" id="PTHR30405:SF11">
    <property type="entry name" value="RNA-GUIDED DNA ENDONUCLEASE RV2885C-RELATED"/>
    <property type="match status" value="1"/>
</dbReference>
<dbReference type="GO" id="GO:0003677">
    <property type="term" value="F:DNA binding"/>
    <property type="evidence" value="ECO:0007669"/>
    <property type="project" value="UniProtKB-KW"/>
</dbReference>
<evidence type="ECO:0000256" key="5">
    <source>
        <dbReference type="ARBA" id="ARBA00023172"/>
    </source>
</evidence>
<evidence type="ECO:0000256" key="1">
    <source>
        <dbReference type="ARBA" id="ARBA00008761"/>
    </source>
</evidence>
<dbReference type="InterPro" id="IPR001959">
    <property type="entry name" value="Transposase"/>
</dbReference>
<sequence>MFEPPLSSATQDVVQLLVVVLIHPDVFAGAQSAHEAVVDAAEQLLFLVRDADNRYAADRRRLSRILHFHSGRLLLINLAYNRLSVANQVTRTYVASIHNHQQVCEDLDSLGFAASKLWNVARWTCDRIWDETGTIPDHGALKAYLKNNEHYADLNAQSSQAILEELAEAFDSWYTLRGNGDKKANPPGYRKHGDDHPRSTVTFKEDGFKHDPDHDRIRLSKGRNLKDGRQDFILCEYAVDPDVTVQNVQQVRAVWTGTDWELHIVCNVERDDPDPPGDRVAGIDLGICNFAAVAVGDDALLYPGGALKEDDYYFQKQRAKCDDSSSRKAQRLDRKRGERRTHFFHAVSKDIVAECAARNVGTIVVGDLTGIRENTDWGDHGNLDLHGWAFDNFTQMLEYKAAEYGISVERVDERGTSKSCGSCGTIDDSQRVERGLYVCDECGLVANADVNGAENIRQKVLPSLACDGGDRDNGWMAQPAVRLFDTSTGRIAPQEQVTCEP</sequence>
<keyword evidence="3" id="KW-0815">Transposition</keyword>
<dbReference type="Pfam" id="PF01385">
    <property type="entry name" value="OrfB_IS605"/>
    <property type="match status" value="1"/>
</dbReference>
<feature type="domain" description="Probable transposase IS891/IS1136/IS1341" evidence="7">
    <location>
        <begin position="263"/>
        <end position="371"/>
    </location>
</feature>
<feature type="region of interest" description="Disordered" evidence="6">
    <location>
        <begin position="181"/>
        <end position="209"/>
    </location>
</feature>
<name>L9Z3H5_9EURY</name>
<feature type="domain" description="Cas12f1-like TNB" evidence="8">
    <location>
        <begin position="390"/>
        <end position="456"/>
    </location>
</feature>
<dbReference type="AlphaFoldDB" id="L9Z3H5"/>
<evidence type="ECO:0000256" key="3">
    <source>
        <dbReference type="ARBA" id="ARBA00022578"/>
    </source>
</evidence>
<dbReference type="PATRIC" id="fig|1227495.3.peg.1260"/>
<dbReference type="GO" id="GO:0006310">
    <property type="term" value="P:DNA recombination"/>
    <property type="evidence" value="ECO:0007669"/>
    <property type="project" value="UniProtKB-KW"/>
</dbReference>
<gene>
    <name evidence="9" type="ORF">C487_06283</name>
</gene>
<organism evidence="9 10">
    <name type="scientific">Natrinema pallidum DSM 3751</name>
    <dbReference type="NCBI Taxonomy" id="1227495"/>
    <lineage>
        <taxon>Archaea</taxon>
        <taxon>Methanobacteriati</taxon>
        <taxon>Methanobacteriota</taxon>
        <taxon>Stenosarchaea group</taxon>
        <taxon>Halobacteria</taxon>
        <taxon>Halobacteriales</taxon>
        <taxon>Natrialbaceae</taxon>
        <taxon>Natrinema</taxon>
    </lineage>
</organism>
<comment type="similarity">
    <text evidence="2">In the N-terminal section; belongs to the transposase 2 family.</text>
</comment>
<comment type="similarity">
    <text evidence="1">In the C-terminal section; belongs to the transposase 35 family.</text>
</comment>
<dbReference type="NCBIfam" id="TIGR01766">
    <property type="entry name" value="IS200/IS605 family accessory protein TnpB-like domain"/>
    <property type="match status" value="1"/>
</dbReference>
<feature type="compositionally biased region" description="Basic and acidic residues" evidence="6">
    <location>
        <begin position="191"/>
        <end position="209"/>
    </location>
</feature>
<proteinExistence type="inferred from homology"/>
<evidence type="ECO:0000259" key="7">
    <source>
        <dbReference type="Pfam" id="PF01385"/>
    </source>
</evidence>
<dbReference type="NCBIfam" id="NF040570">
    <property type="entry name" value="guided_TnpB"/>
    <property type="match status" value="1"/>
</dbReference>
<dbReference type="eggNOG" id="arCOG00683">
    <property type="taxonomic scope" value="Archaea"/>
</dbReference>
<reference evidence="9 10" key="1">
    <citation type="journal article" date="2014" name="PLoS Genet.">
        <title>Phylogenetically driven sequencing of extremely halophilic archaea reveals strategies for static and dynamic osmo-response.</title>
        <authorList>
            <person name="Becker E.A."/>
            <person name="Seitzer P.M."/>
            <person name="Tritt A."/>
            <person name="Larsen D."/>
            <person name="Krusor M."/>
            <person name="Yao A.I."/>
            <person name="Wu D."/>
            <person name="Madern D."/>
            <person name="Eisen J.A."/>
            <person name="Darling A.E."/>
            <person name="Facciotti M.T."/>
        </authorList>
    </citation>
    <scope>NUCLEOTIDE SEQUENCE [LARGE SCALE GENOMIC DNA]</scope>
    <source>
        <strain evidence="9 10">DSM 3751</strain>
    </source>
</reference>
<evidence type="ECO:0000259" key="8">
    <source>
        <dbReference type="Pfam" id="PF07282"/>
    </source>
</evidence>
<evidence type="ECO:0000313" key="9">
    <source>
        <dbReference type="EMBL" id="ELY79733.1"/>
    </source>
</evidence>
<comment type="caution">
    <text evidence="9">The sequence shown here is derived from an EMBL/GenBank/DDBJ whole genome shotgun (WGS) entry which is preliminary data.</text>
</comment>
<dbReference type="GO" id="GO:0032196">
    <property type="term" value="P:transposition"/>
    <property type="evidence" value="ECO:0007669"/>
    <property type="project" value="UniProtKB-KW"/>
</dbReference>
<evidence type="ECO:0000256" key="2">
    <source>
        <dbReference type="ARBA" id="ARBA00011044"/>
    </source>
</evidence>
<evidence type="ECO:0000313" key="10">
    <source>
        <dbReference type="Proteomes" id="UP000011618"/>
    </source>
</evidence>
<protein>
    <submittedName>
        <fullName evidence="9">Transposase</fullName>
    </submittedName>
</protein>
<dbReference type="Pfam" id="PF07282">
    <property type="entry name" value="Cas12f1-like_TNB"/>
    <property type="match status" value="1"/>
</dbReference>
<evidence type="ECO:0000256" key="4">
    <source>
        <dbReference type="ARBA" id="ARBA00023125"/>
    </source>
</evidence>
<dbReference type="InterPro" id="IPR010095">
    <property type="entry name" value="Cas12f1-like_TNB"/>
</dbReference>